<dbReference type="GO" id="GO:0016491">
    <property type="term" value="F:oxidoreductase activity"/>
    <property type="evidence" value="ECO:0007669"/>
    <property type="project" value="UniProtKB-KW"/>
</dbReference>
<evidence type="ECO:0000313" key="4">
    <source>
        <dbReference type="Proteomes" id="UP000317122"/>
    </source>
</evidence>
<dbReference type="CDD" id="cd19094">
    <property type="entry name" value="AKR_Tas-like"/>
    <property type="match status" value="1"/>
</dbReference>
<keyword evidence="1" id="KW-0560">Oxidoreductase</keyword>
<name>A0A562PA65_9HYPH</name>
<dbReference type="SUPFAM" id="SSF51430">
    <property type="entry name" value="NAD(P)-linked oxidoreductase"/>
    <property type="match status" value="1"/>
</dbReference>
<dbReference type="InterPro" id="IPR020471">
    <property type="entry name" value="AKR"/>
</dbReference>
<protein>
    <submittedName>
        <fullName evidence="3">Aryl-alcohol dehydrogenase-like predicted oxidoreductase</fullName>
    </submittedName>
</protein>
<evidence type="ECO:0000256" key="1">
    <source>
        <dbReference type="ARBA" id="ARBA00023002"/>
    </source>
</evidence>
<organism evidence="3 4">
    <name type="scientific">Mesorhizobium tianshanense</name>
    <dbReference type="NCBI Taxonomy" id="39844"/>
    <lineage>
        <taxon>Bacteria</taxon>
        <taxon>Pseudomonadati</taxon>
        <taxon>Pseudomonadota</taxon>
        <taxon>Alphaproteobacteria</taxon>
        <taxon>Hyphomicrobiales</taxon>
        <taxon>Phyllobacteriaceae</taxon>
        <taxon>Mesorhizobium</taxon>
    </lineage>
</organism>
<reference evidence="3 4" key="1">
    <citation type="journal article" date="2015" name="Stand. Genomic Sci.">
        <title>Genomic Encyclopedia of Bacterial and Archaeal Type Strains, Phase III: the genomes of soil and plant-associated and newly described type strains.</title>
        <authorList>
            <person name="Whitman W.B."/>
            <person name="Woyke T."/>
            <person name="Klenk H.P."/>
            <person name="Zhou Y."/>
            <person name="Lilburn T.G."/>
            <person name="Beck B.J."/>
            <person name="De Vos P."/>
            <person name="Vandamme P."/>
            <person name="Eisen J.A."/>
            <person name="Garrity G."/>
            <person name="Hugenholtz P."/>
            <person name="Kyrpides N.C."/>
        </authorList>
    </citation>
    <scope>NUCLEOTIDE SEQUENCE [LARGE SCALE GENOMIC DNA]</scope>
    <source>
        <strain evidence="3 4">CGMCC 1.2546</strain>
    </source>
</reference>
<proteinExistence type="predicted"/>
<comment type="caution">
    <text evidence="3">The sequence shown here is derived from an EMBL/GenBank/DDBJ whole genome shotgun (WGS) entry which is preliminary data.</text>
</comment>
<dbReference type="PANTHER" id="PTHR43364">
    <property type="entry name" value="NADH-SPECIFIC METHYLGLYOXAL REDUCTASE-RELATED"/>
    <property type="match status" value="1"/>
</dbReference>
<dbReference type="PANTHER" id="PTHR43364:SF4">
    <property type="entry name" value="NAD(P)-LINKED OXIDOREDUCTASE SUPERFAMILY PROTEIN"/>
    <property type="match status" value="1"/>
</dbReference>
<accession>A0A562PA65</accession>
<gene>
    <name evidence="3" type="ORF">IQ26_01318</name>
</gene>
<dbReference type="InterPro" id="IPR036812">
    <property type="entry name" value="NAD(P)_OxRdtase_dom_sf"/>
</dbReference>
<evidence type="ECO:0000313" key="3">
    <source>
        <dbReference type="EMBL" id="TWI40896.1"/>
    </source>
</evidence>
<dbReference type="AlphaFoldDB" id="A0A562PA65"/>
<feature type="domain" description="NADP-dependent oxidoreductase" evidence="2">
    <location>
        <begin position="16"/>
        <end position="346"/>
    </location>
</feature>
<dbReference type="EMBL" id="VLKT01000006">
    <property type="protein sequence ID" value="TWI40896.1"/>
    <property type="molecule type" value="Genomic_DNA"/>
</dbReference>
<dbReference type="OrthoDB" id="9803483at2"/>
<evidence type="ECO:0000259" key="2">
    <source>
        <dbReference type="Pfam" id="PF00248"/>
    </source>
</evidence>
<dbReference type="Gene3D" id="3.20.20.100">
    <property type="entry name" value="NADP-dependent oxidoreductase domain"/>
    <property type="match status" value="1"/>
</dbReference>
<dbReference type="RefSeq" id="WP_145715076.1">
    <property type="nucleotide sequence ID" value="NZ_BSPF01000121.1"/>
</dbReference>
<dbReference type="PRINTS" id="PR00069">
    <property type="entry name" value="ALDKETRDTASE"/>
</dbReference>
<dbReference type="InterPro" id="IPR023210">
    <property type="entry name" value="NADP_OxRdtase_dom"/>
</dbReference>
<sequence>MHKRRLGRTDLLVSQICLGSMTWGQQNTEADGHAQMDMAFSRGVNFIDTAELYPIPPKPETQGRTETIIGSWMKAKRNRDQVILASKVVGRTANTWFRGGRPSKLVRADIFDAVEKSLTRLNSDYIDLYQIHWPERAVPWGANPNRVGAVALRADSVGAPADEVPIAETLAVFDELVKAGKIRYFGLSNESSWGVMRFIAEADKDLGPRPVSLQNAYNFVNRTFEVNLAEVCEREQVSMLAYSPLAQGYLSGKYDHGARPLGSRSQLFNRGQRYETPNAAEALLEYNELARSFGMEPALFANAYVASRPFVTSSIIGATTIAQLEMALSSADVVWTEDMQKAVDAIHQRVGNPCP</sequence>
<dbReference type="Pfam" id="PF00248">
    <property type="entry name" value="Aldo_ket_red"/>
    <property type="match status" value="1"/>
</dbReference>
<dbReference type="Proteomes" id="UP000317122">
    <property type="component" value="Unassembled WGS sequence"/>
</dbReference>
<dbReference type="InterPro" id="IPR050523">
    <property type="entry name" value="AKR_Detox_Biosynth"/>
</dbReference>
<keyword evidence="4" id="KW-1185">Reference proteome</keyword>